<protein>
    <recommendedName>
        <fullName evidence="4">Copper chaperone PCu(A)C</fullName>
    </recommendedName>
</protein>
<feature type="chain" id="PRO_5012754338" description="Copper chaperone PCu(A)C" evidence="1">
    <location>
        <begin position="24"/>
        <end position="166"/>
    </location>
</feature>
<dbReference type="InterPro" id="IPR036182">
    <property type="entry name" value="PCuAC_sf"/>
</dbReference>
<reference evidence="2 3" key="1">
    <citation type="journal article" date="2016" name="Int. J. Syst. Evol. Microbiol.">
        <title>Pseudaminobacter manganicus sp. nov., isolated from sludge of a manganese mine.</title>
        <authorList>
            <person name="Li J."/>
            <person name="Huang J."/>
            <person name="Liao S."/>
            <person name="Wang G."/>
        </authorList>
    </citation>
    <scope>NUCLEOTIDE SEQUENCE [LARGE SCALE GENOMIC DNA]</scope>
    <source>
        <strain evidence="2 3">JH-7</strain>
    </source>
</reference>
<dbReference type="Pfam" id="PF04314">
    <property type="entry name" value="PCuAC"/>
    <property type="match status" value="1"/>
</dbReference>
<gene>
    <name evidence="2" type="ORF">BFN67_16760</name>
</gene>
<dbReference type="InterPro" id="IPR058248">
    <property type="entry name" value="Lxx211020-like"/>
</dbReference>
<dbReference type="RefSeq" id="WP_080919554.1">
    <property type="nucleotide sequence ID" value="NZ_MDET01000013.1"/>
</dbReference>
<evidence type="ECO:0000313" key="3">
    <source>
        <dbReference type="Proteomes" id="UP000191905"/>
    </source>
</evidence>
<dbReference type="PANTHER" id="PTHR36302:SF1">
    <property type="entry name" value="COPPER CHAPERONE PCU(A)C"/>
    <property type="match status" value="1"/>
</dbReference>
<evidence type="ECO:0008006" key="4">
    <source>
        <dbReference type="Google" id="ProtNLM"/>
    </source>
</evidence>
<dbReference type="Gene3D" id="2.60.40.1890">
    <property type="entry name" value="PCu(A)C copper chaperone"/>
    <property type="match status" value="1"/>
</dbReference>
<organism evidence="2 3">
    <name type="scientific">Manganibacter manganicus</name>
    <dbReference type="NCBI Taxonomy" id="1873176"/>
    <lineage>
        <taxon>Bacteria</taxon>
        <taxon>Pseudomonadati</taxon>
        <taxon>Pseudomonadota</taxon>
        <taxon>Alphaproteobacteria</taxon>
        <taxon>Hyphomicrobiales</taxon>
        <taxon>Phyllobacteriaceae</taxon>
        <taxon>Manganibacter</taxon>
    </lineage>
</organism>
<dbReference type="InterPro" id="IPR007410">
    <property type="entry name" value="LpqE-like"/>
</dbReference>
<evidence type="ECO:0000256" key="1">
    <source>
        <dbReference type="SAM" id="SignalP"/>
    </source>
</evidence>
<name>A0A1V8RQZ7_9HYPH</name>
<dbReference type="AlphaFoldDB" id="A0A1V8RQZ7"/>
<proteinExistence type="predicted"/>
<dbReference type="SUPFAM" id="SSF110087">
    <property type="entry name" value="DR1885-like metal-binding protein"/>
    <property type="match status" value="1"/>
</dbReference>
<keyword evidence="1" id="KW-0732">Signal</keyword>
<feature type="signal peptide" evidence="1">
    <location>
        <begin position="1"/>
        <end position="23"/>
    </location>
</feature>
<dbReference type="PANTHER" id="PTHR36302">
    <property type="entry name" value="BLR7088 PROTEIN"/>
    <property type="match status" value="1"/>
</dbReference>
<evidence type="ECO:0000313" key="2">
    <source>
        <dbReference type="EMBL" id="OQM75632.1"/>
    </source>
</evidence>
<dbReference type="EMBL" id="MDET01000013">
    <property type="protein sequence ID" value="OQM75632.1"/>
    <property type="molecule type" value="Genomic_DNA"/>
</dbReference>
<accession>A0A1V8RQZ7</accession>
<dbReference type="OrthoDB" id="9796962at2"/>
<sequence length="166" mass="16970">MTGNLFVLAAAAASLSWTQPALAHDYTAGSLAIAHPWSRKAPPAAPVAGGYVSITNNGSEPDRLVGGSSPVAERVDIHVSSVDDGVARMRPADDGIEIAPGETVELKPGGTHIMFIKPSNLPGEGQQFPATLHFEKAGAVDVEFAVQAMGAAAQEPDHGSHGASAQ</sequence>
<keyword evidence="3" id="KW-1185">Reference proteome</keyword>
<comment type="caution">
    <text evidence="2">The sequence shown here is derived from an EMBL/GenBank/DDBJ whole genome shotgun (WGS) entry which is preliminary data.</text>
</comment>
<dbReference type="Proteomes" id="UP000191905">
    <property type="component" value="Unassembled WGS sequence"/>
</dbReference>
<dbReference type="STRING" id="1873176.BFN67_16760"/>